<dbReference type="Pfam" id="PF03992">
    <property type="entry name" value="ABM"/>
    <property type="match status" value="1"/>
</dbReference>
<dbReference type="RefSeq" id="WP_048544747.1">
    <property type="nucleotide sequence ID" value="NZ_HF571038.1"/>
</dbReference>
<keyword evidence="3" id="KW-1185">Reference proteome</keyword>
<dbReference type="EMBL" id="CAJC01000068">
    <property type="protein sequence ID" value="CCI52357.1"/>
    <property type="molecule type" value="Genomic_DNA"/>
</dbReference>
<dbReference type="OrthoDB" id="3695636at2"/>
<dbReference type="PANTHER" id="PTHR33336:SF3">
    <property type="entry name" value="ABM DOMAIN-CONTAINING PROTEIN"/>
    <property type="match status" value="1"/>
</dbReference>
<evidence type="ECO:0000259" key="1">
    <source>
        <dbReference type="PROSITE" id="PS51725"/>
    </source>
</evidence>
<keyword evidence="2" id="KW-0503">Monooxygenase</keyword>
<comment type="caution">
    <text evidence="2">The sequence shown here is derived from an EMBL/GenBank/DDBJ whole genome shotgun (WGS) entry which is preliminary data.</text>
</comment>
<dbReference type="InterPro" id="IPR011008">
    <property type="entry name" value="Dimeric_a/b-barrel"/>
</dbReference>
<gene>
    <name evidence="2" type="ORF">BN13_160039</name>
</gene>
<keyword evidence="2" id="KW-0560">Oxidoreductase</keyword>
<dbReference type="PROSITE" id="PS51725">
    <property type="entry name" value="ABM"/>
    <property type="match status" value="1"/>
</dbReference>
<dbReference type="SUPFAM" id="SSF54909">
    <property type="entry name" value="Dimeric alpha+beta barrel"/>
    <property type="match status" value="1"/>
</dbReference>
<dbReference type="GO" id="GO:0004497">
    <property type="term" value="F:monooxygenase activity"/>
    <property type="evidence" value="ECO:0007669"/>
    <property type="project" value="UniProtKB-KW"/>
</dbReference>
<name>A0A077MBZ0_9MICO</name>
<dbReference type="InterPro" id="IPR007138">
    <property type="entry name" value="ABM_dom"/>
</dbReference>
<dbReference type="Proteomes" id="UP000035720">
    <property type="component" value="Unassembled WGS sequence"/>
</dbReference>
<sequence length="102" mass="11000">MTDADGPVALIAEFTTTPENRAEVAGLIAAYGDVVRAEPGNRAFDVYTHVAEPTKFWVHEIYADQAAFEAHIGNPAGEDFNGKLVPLINEPESVLTFLTPVT</sequence>
<evidence type="ECO:0000313" key="2">
    <source>
        <dbReference type="EMBL" id="CCI52357.1"/>
    </source>
</evidence>
<protein>
    <submittedName>
        <fullName evidence="2">Putative secondary metabolism monooxygenase</fullName>
    </submittedName>
</protein>
<feature type="domain" description="ABM" evidence="1">
    <location>
        <begin position="8"/>
        <end position="97"/>
    </location>
</feature>
<dbReference type="STRING" id="1193518.BN13_160039"/>
<proteinExistence type="predicted"/>
<dbReference type="AlphaFoldDB" id="A0A077MBZ0"/>
<organism evidence="2 3">
    <name type="scientific">Nostocoides jenkinsii Ben 74</name>
    <dbReference type="NCBI Taxonomy" id="1193518"/>
    <lineage>
        <taxon>Bacteria</taxon>
        <taxon>Bacillati</taxon>
        <taxon>Actinomycetota</taxon>
        <taxon>Actinomycetes</taxon>
        <taxon>Micrococcales</taxon>
        <taxon>Intrasporangiaceae</taxon>
        <taxon>Nostocoides</taxon>
    </lineage>
</organism>
<evidence type="ECO:0000313" key="3">
    <source>
        <dbReference type="Proteomes" id="UP000035720"/>
    </source>
</evidence>
<dbReference type="Gene3D" id="3.30.70.100">
    <property type="match status" value="1"/>
</dbReference>
<dbReference type="PANTHER" id="PTHR33336">
    <property type="entry name" value="QUINOL MONOOXYGENASE YGIN-RELATED"/>
    <property type="match status" value="1"/>
</dbReference>
<dbReference type="InterPro" id="IPR050744">
    <property type="entry name" value="AI-2_Isomerase_LsrG"/>
</dbReference>
<reference evidence="2 3" key="1">
    <citation type="journal article" date="2013" name="ISME J.">
        <title>A metabolic model for members of the genus Tetrasphaera involved in enhanced biological phosphorus removal.</title>
        <authorList>
            <person name="Kristiansen R."/>
            <person name="Nguyen H.T.T."/>
            <person name="Saunders A.M."/>
            <person name="Nielsen J.L."/>
            <person name="Wimmer R."/>
            <person name="Le V.Q."/>
            <person name="McIlroy S.J."/>
            <person name="Petrovski S."/>
            <person name="Seviour R.J."/>
            <person name="Calteau A."/>
            <person name="Nielsen K.L."/>
            <person name="Nielsen P.H."/>
        </authorList>
    </citation>
    <scope>NUCLEOTIDE SEQUENCE [LARGE SCALE GENOMIC DNA]</scope>
    <source>
        <strain evidence="2 3">Ben 74</strain>
    </source>
</reference>
<accession>A0A077MBZ0</accession>